<evidence type="ECO:0000256" key="6">
    <source>
        <dbReference type="ARBA" id="ARBA00023136"/>
    </source>
</evidence>
<dbReference type="OrthoDB" id="9813074at2"/>
<dbReference type="EMBL" id="CP036268">
    <property type="protein sequence ID" value="QDT36696.1"/>
    <property type="molecule type" value="Genomic_DNA"/>
</dbReference>
<keyword evidence="6 7" id="KW-0472">Membrane</keyword>
<accession>A0A517QYG3</accession>
<comment type="similarity">
    <text evidence="2">Belongs to the peptidase S54 family.</text>
</comment>
<dbReference type="Proteomes" id="UP000317318">
    <property type="component" value="Chromosome"/>
</dbReference>
<dbReference type="InterPro" id="IPR050925">
    <property type="entry name" value="Rhomboid_protease_S54"/>
</dbReference>
<dbReference type="GO" id="GO:0016020">
    <property type="term" value="C:membrane"/>
    <property type="evidence" value="ECO:0007669"/>
    <property type="project" value="UniProtKB-SubCell"/>
</dbReference>
<reference evidence="9 10" key="1">
    <citation type="submission" date="2019-02" db="EMBL/GenBank/DDBJ databases">
        <title>Deep-cultivation of Planctomycetes and their phenomic and genomic characterization uncovers novel biology.</title>
        <authorList>
            <person name="Wiegand S."/>
            <person name="Jogler M."/>
            <person name="Boedeker C."/>
            <person name="Pinto D."/>
            <person name="Vollmers J."/>
            <person name="Rivas-Marin E."/>
            <person name="Kohn T."/>
            <person name="Peeters S.H."/>
            <person name="Heuer A."/>
            <person name="Rast P."/>
            <person name="Oberbeckmann S."/>
            <person name="Bunk B."/>
            <person name="Jeske O."/>
            <person name="Meyerdierks A."/>
            <person name="Storesund J.E."/>
            <person name="Kallscheuer N."/>
            <person name="Luecker S."/>
            <person name="Lage O.M."/>
            <person name="Pohl T."/>
            <person name="Merkel B.J."/>
            <person name="Hornburger P."/>
            <person name="Mueller R.-W."/>
            <person name="Bruemmer F."/>
            <person name="Labrenz M."/>
            <person name="Spormann A.M."/>
            <person name="Op den Camp H."/>
            <person name="Overmann J."/>
            <person name="Amann R."/>
            <person name="Jetten M.S.M."/>
            <person name="Mascher T."/>
            <person name="Medema M.H."/>
            <person name="Devos D.P."/>
            <person name="Kaster A.-K."/>
            <person name="Ovreas L."/>
            <person name="Rohde M."/>
            <person name="Galperin M.Y."/>
            <person name="Jogler C."/>
        </authorList>
    </citation>
    <scope>NUCLEOTIDE SEQUENCE [LARGE SCALE GENOMIC DNA]</scope>
    <source>
        <strain evidence="9 10">Pan189</strain>
    </source>
</reference>
<evidence type="ECO:0000256" key="1">
    <source>
        <dbReference type="ARBA" id="ARBA00004141"/>
    </source>
</evidence>
<dbReference type="InterPro" id="IPR022764">
    <property type="entry name" value="Peptidase_S54_rhomboid_dom"/>
</dbReference>
<dbReference type="EC" id="3.4.21.105" evidence="9"/>
<evidence type="ECO:0000256" key="3">
    <source>
        <dbReference type="ARBA" id="ARBA00022692"/>
    </source>
</evidence>
<feature type="transmembrane region" description="Helical" evidence="7">
    <location>
        <begin position="15"/>
        <end position="34"/>
    </location>
</feature>
<keyword evidence="10" id="KW-1185">Reference proteome</keyword>
<dbReference type="Pfam" id="PF01694">
    <property type="entry name" value="Rhomboid"/>
    <property type="match status" value="1"/>
</dbReference>
<sequence length="271" mass="29852">MFPLYDDIKSRRTPIVNYAIVGLCTVMFLFQLASPTQLVDELAMIPERISDPTATIEIPVERVMVDTPEGPKPGYRFREANPAIVPAWLTPLTCIFLHGGWMHIIGNLWFLIVFGDNVEDRFGHLGFLIFYLGCGVAASLSHLISAPHSMTPTVGASGAIAGVMGAYMMLYPGAKVFTLVPIFFIIQILVLPAPFFLGIWFVMQLLEGTASIGQTTGVAWWAHIGGFAVGAIAAWVMKITHLAKPPVQERRAGSGRFRNYQGNAFRRGDRR</sequence>
<evidence type="ECO:0000256" key="7">
    <source>
        <dbReference type="SAM" id="Phobius"/>
    </source>
</evidence>
<feature type="transmembrane region" description="Helical" evidence="7">
    <location>
        <begin position="125"/>
        <end position="144"/>
    </location>
</feature>
<keyword evidence="5 7" id="KW-1133">Transmembrane helix</keyword>
<protein>
    <submittedName>
        <fullName evidence="9">Rhomboid protease GluP</fullName>
        <ecNumber evidence="9">3.4.21.105</ecNumber>
    </submittedName>
</protein>
<dbReference type="FunFam" id="1.20.1540.10:FF:000027">
    <property type="entry name" value="Rhomboid family intramembrane serine protease"/>
    <property type="match status" value="1"/>
</dbReference>
<dbReference type="RefSeq" id="WP_145362880.1">
    <property type="nucleotide sequence ID" value="NZ_CP036268.1"/>
</dbReference>
<organism evidence="9 10">
    <name type="scientific">Stratiformator vulcanicus</name>
    <dbReference type="NCBI Taxonomy" id="2527980"/>
    <lineage>
        <taxon>Bacteria</taxon>
        <taxon>Pseudomonadati</taxon>
        <taxon>Planctomycetota</taxon>
        <taxon>Planctomycetia</taxon>
        <taxon>Planctomycetales</taxon>
        <taxon>Planctomycetaceae</taxon>
        <taxon>Stratiformator</taxon>
    </lineage>
</organism>
<dbReference type="AlphaFoldDB" id="A0A517QYG3"/>
<dbReference type="KEGG" id="svp:Pan189_10580"/>
<dbReference type="SUPFAM" id="SSF144091">
    <property type="entry name" value="Rhomboid-like"/>
    <property type="match status" value="1"/>
</dbReference>
<feature type="transmembrane region" description="Helical" evidence="7">
    <location>
        <begin position="182"/>
        <end position="206"/>
    </location>
</feature>
<proteinExistence type="inferred from homology"/>
<keyword evidence="4 9" id="KW-0378">Hydrolase</keyword>
<evidence type="ECO:0000259" key="8">
    <source>
        <dbReference type="Pfam" id="PF01694"/>
    </source>
</evidence>
<keyword evidence="9" id="KW-0645">Protease</keyword>
<dbReference type="PANTHER" id="PTHR43731">
    <property type="entry name" value="RHOMBOID PROTEASE"/>
    <property type="match status" value="1"/>
</dbReference>
<feature type="transmembrane region" description="Helical" evidence="7">
    <location>
        <begin position="218"/>
        <end position="237"/>
    </location>
</feature>
<evidence type="ECO:0000256" key="5">
    <source>
        <dbReference type="ARBA" id="ARBA00022989"/>
    </source>
</evidence>
<evidence type="ECO:0000313" key="9">
    <source>
        <dbReference type="EMBL" id="QDT36696.1"/>
    </source>
</evidence>
<name>A0A517QYG3_9PLAN</name>
<dbReference type="InterPro" id="IPR035952">
    <property type="entry name" value="Rhomboid-like_sf"/>
</dbReference>
<evidence type="ECO:0000256" key="4">
    <source>
        <dbReference type="ARBA" id="ARBA00022801"/>
    </source>
</evidence>
<feature type="transmembrane region" description="Helical" evidence="7">
    <location>
        <begin position="150"/>
        <end position="170"/>
    </location>
</feature>
<keyword evidence="3 7" id="KW-0812">Transmembrane</keyword>
<dbReference type="GO" id="GO:0004252">
    <property type="term" value="F:serine-type endopeptidase activity"/>
    <property type="evidence" value="ECO:0007669"/>
    <property type="project" value="InterPro"/>
</dbReference>
<gene>
    <name evidence="9" type="primary">gluP</name>
    <name evidence="9" type="ORF">Pan189_10580</name>
</gene>
<evidence type="ECO:0000313" key="10">
    <source>
        <dbReference type="Proteomes" id="UP000317318"/>
    </source>
</evidence>
<feature type="transmembrane region" description="Helical" evidence="7">
    <location>
        <begin position="88"/>
        <end position="113"/>
    </location>
</feature>
<evidence type="ECO:0000256" key="2">
    <source>
        <dbReference type="ARBA" id="ARBA00009045"/>
    </source>
</evidence>
<dbReference type="PANTHER" id="PTHR43731:SF14">
    <property type="entry name" value="PRESENILIN-ASSOCIATED RHOMBOID-LIKE PROTEIN, MITOCHONDRIAL"/>
    <property type="match status" value="1"/>
</dbReference>
<comment type="subcellular location">
    <subcellularLocation>
        <location evidence="1">Membrane</location>
        <topology evidence="1">Multi-pass membrane protein</topology>
    </subcellularLocation>
</comment>
<feature type="domain" description="Peptidase S54 rhomboid" evidence="8">
    <location>
        <begin position="88"/>
        <end position="237"/>
    </location>
</feature>
<dbReference type="GO" id="GO:0006508">
    <property type="term" value="P:proteolysis"/>
    <property type="evidence" value="ECO:0007669"/>
    <property type="project" value="UniProtKB-KW"/>
</dbReference>
<dbReference type="Gene3D" id="1.20.1540.10">
    <property type="entry name" value="Rhomboid-like"/>
    <property type="match status" value="1"/>
</dbReference>